<dbReference type="EMBL" id="FQXD01000003">
    <property type="protein sequence ID" value="SHH04062.1"/>
    <property type="molecule type" value="Genomic_DNA"/>
</dbReference>
<keyword evidence="3" id="KW-1185">Reference proteome</keyword>
<dbReference type="InterPro" id="IPR014957">
    <property type="entry name" value="IDEAL_dom"/>
</dbReference>
<dbReference type="Pfam" id="PF08858">
    <property type="entry name" value="IDEAL"/>
    <property type="match status" value="1"/>
</dbReference>
<evidence type="ECO:0000313" key="3">
    <source>
        <dbReference type="Proteomes" id="UP000184079"/>
    </source>
</evidence>
<accession>A0A1M5PQP4</accession>
<dbReference type="AlphaFoldDB" id="A0A1M5PQP4"/>
<sequence>MKKQKIVYQFFRYNGKKVKAKREITFELRLSSRLLLDEICFNYNKAYLEKQINRSIDEGNKSDFLKWSKAYKTFLWE</sequence>
<dbReference type="Gene3D" id="4.10.810.10">
    <property type="entry name" value="Virus Scaffolding Protein, Chain A"/>
    <property type="match status" value="1"/>
</dbReference>
<feature type="domain" description="IDEAL" evidence="1">
    <location>
        <begin position="35"/>
        <end position="71"/>
    </location>
</feature>
<protein>
    <submittedName>
        <fullName evidence="2">IDEAL domain-containing protein</fullName>
    </submittedName>
</protein>
<name>A0A1M5PQP4_9BACI</name>
<dbReference type="OrthoDB" id="2691639at2"/>
<dbReference type="SMART" id="SM00914">
    <property type="entry name" value="IDEAL"/>
    <property type="match status" value="1"/>
</dbReference>
<evidence type="ECO:0000259" key="1">
    <source>
        <dbReference type="SMART" id="SM00914"/>
    </source>
</evidence>
<dbReference type="RefSeq" id="WP_073006026.1">
    <property type="nucleotide sequence ID" value="NZ_FQXD01000003.1"/>
</dbReference>
<gene>
    <name evidence="2" type="ORF">SAMN05421807_103169</name>
</gene>
<evidence type="ECO:0000313" key="2">
    <source>
        <dbReference type="EMBL" id="SHH04062.1"/>
    </source>
</evidence>
<dbReference type="InterPro" id="IPR027393">
    <property type="entry name" value="Virus_scaffolding_prot_C"/>
</dbReference>
<reference evidence="3" key="1">
    <citation type="submission" date="2016-11" db="EMBL/GenBank/DDBJ databases">
        <authorList>
            <person name="Varghese N."/>
            <person name="Submissions S."/>
        </authorList>
    </citation>
    <scope>NUCLEOTIDE SEQUENCE [LARGE SCALE GENOMIC DNA]</scope>
    <source>
        <strain evidence="3">CGMCC 1.6496</strain>
    </source>
</reference>
<proteinExistence type="predicted"/>
<organism evidence="2 3">
    <name type="scientific">Virgibacillus chiguensis</name>
    <dbReference type="NCBI Taxonomy" id="411959"/>
    <lineage>
        <taxon>Bacteria</taxon>
        <taxon>Bacillati</taxon>
        <taxon>Bacillota</taxon>
        <taxon>Bacilli</taxon>
        <taxon>Bacillales</taxon>
        <taxon>Bacillaceae</taxon>
        <taxon>Virgibacillus</taxon>
    </lineage>
</organism>
<dbReference type="Proteomes" id="UP000184079">
    <property type="component" value="Unassembled WGS sequence"/>
</dbReference>